<accession>A0AAN6NL69</accession>
<feature type="non-terminal residue" evidence="1">
    <location>
        <position position="1"/>
    </location>
</feature>
<keyword evidence="2" id="KW-1185">Reference proteome</keyword>
<comment type="caution">
    <text evidence="1">The sequence shown here is derived from an EMBL/GenBank/DDBJ whole genome shotgun (WGS) entry which is preliminary data.</text>
</comment>
<reference evidence="1" key="1">
    <citation type="journal article" date="2023" name="Mol. Phylogenet. Evol.">
        <title>Genome-scale phylogeny and comparative genomics of the fungal order Sordariales.</title>
        <authorList>
            <person name="Hensen N."/>
            <person name="Bonometti L."/>
            <person name="Westerberg I."/>
            <person name="Brannstrom I.O."/>
            <person name="Guillou S."/>
            <person name="Cros-Aarteil S."/>
            <person name="Calhoun S."/>
            <person name="Haridas S."/>
            <person name="Kuo A."/>
            <person name="Mondo S."/>
            <person name="Pangilinan J."/>
            <person name="Riley R."/>
            <person name="LaButti K."/>
            <person name="Andreopoulos B."/>
            <person name="Lipzen A."/>
            <person name="Chen C."/>
            <person name="Yan M."/>
            <person name="Daum C."/>
            <person name="Ng V."/>
            <person name="Clum A."/>
            <person name="Steindorff A."/>
            <person name="Ohm R.A."/>
            <person name="Martin F."/>
            <person name="Silar P."/>
            <person name="Natvig D.O."/>
            <person name="Lalanne C."/>
            <person name="Gautier V."/>
            <person name="Ament-Velasquez S.L."/>
            <person name="Kruys A."/>
            <person name="Hutchinson M.I."/>
            <person name="Powell A.J."/>
            <person name="Barry K."/>
            <person name="Miller A.N."/>
            <person name="Grigoriev I.V."/>
            <person name="Debuchy R."/>
            <person name="Gladieux P."/>
            <person name="Hiltunen Thoren M."/>
            <person name="Johannesson H."/>
        </authorList>
    </citation>
    <scope>NUCLEOTIDE SEQUENCE</scope>
    <source>
        <strain evidence="1">CBS 626.80</strain>
    </source>
</reference>
<reference evidence="1" key="2">
    <citation type="submission" date="2023-06" db="EMBL/GenBank/DDBJ databases">
        <authorList>
            <consortium name="Lawrence Berkeley National Laboratory"/>
            <person name="Mondo S.J."/>
            <person name="Hensen N."/>
            <person name="Bonometti L."/>
            <person name="Westerberg I."/>
            <person name="Brannstrom I.O."/>
            <person name="Guillou S."/>
            <person name="Cros-Aarteil S."/>
            <person name="Calhoun S."/>
            <person name="Haridas S."/>
            <person name="Kuo A."/>
            <person name="Pangilinan J."/>
            <person name="Riley R."/>
            <person name="Labutti K."/>
            <person name="Andreopoulos B."/>
            <person name="Lipzen A."/>
            <person name="Chen C."/>
            <person name="Yanf M."/>
            <person name="Daum C."/>
            <person name="Ng V."/>
            <person name="Clum A."/>
            <person name="Steindorff A."/>
            <person name="Ohm R."/>
            <person name="Martin F."/>
            <person name="Silar P."/>
            <person name="Natvig D."/>
            <person name="Lalanne C."/>
            <person name="Gautier V."/>
            <person name="Ament-Velasquez S.L."/>
            <person name="Kruys A."/>
            <person name="Hutchinson M.I."/>
            <person name="Powell A.J."/>
            <person name="Barry K."/>
            <person name="Miller A.N."/>
            <person name="Grigoriev I.V."/>
            <person name="Debuchy R."/>
            <person name="Gladieux P."/>
            <person name="Thoren M.H."/>
            <person name="Johannesson H."/>
        </authorList>
    </citation>
    <scope>NUCLEOTIDE SEQUENCE</scope>
    <source>
        <strain evidence="1">CBS 626.80</strain>
    </source>
</reference>
<dbReference type="EMBL" id="MU859303">
    <property type="protein sequence ID" value="KAK3947874.1"/>
    <property type="molecule type" value="Genomic_DNA"/>
</dbReference>
<name>A0AAN6NL69_9PEZI</name>
<dbReference type="Proteomes" id="UP001303222">
    <property type="component" value="Unassembled WGS sequence"/>
</dbReference>
<evidence type="ECO:0000313" key="1">
    <source>
        <dbReference type="EMBL" id="KAK3947874.1"/>
    </source>
</evidence>
<dbReference type="PANTHER" id="PTHR35043:SF7">
    <property type="entry name" value="TRANSCRIPTION FACTOR DOMAIN-CONTAINING PROTEIN"/>
    <property type="match status" value="1"/>
</dbReference>
<feature type="non-terminal residue" evidence="1">
    <location>
        <position position="57"/>
    </location>
</feature>
<dbReference type="AlphaFoldDB" id="A0AAN6NL69"/>
<evidence type="ECO:0000313" key="2">
    <source>
        <dbReference type="Proteomes" id="UP001303222"/>
    </source>
</evidence>
<gene>
    <name evidence="1" type="ORF">QBC32DRAFT_195255</name>
</gene>
<sequence>EVREFIYANRDNKDILNEKPAPPWVSSPNVRGTGDIIISCLVTLIACAYTAIHPTVP</sequence>
<proteinExistence type="predicted"/>
<organism evidence="1 2">
    <name type="scientific">Pseudoneurospora amorphoporcata</name>
    <dbReference type="NCBI Taxonomy" id="241081"/>
    <lineage>
        <taxon>Eukaryota</taxon>
        <taxon>Fungi</taxon>
        <taxon>Dikarya</taxon>
        <taxon>Ascomycota</taxon>
        <taxon>Pezizomycotina</taxon>
        <taxon>Sordariomycetes</taxon>
        <taxon>Sordariomycetidae</taxon>
        <taxon>Sordariales</taxon>
        <taxon>Sordariaceae</taxon>
        <taxon>Pseudoneurospora</taxon>
    </lineage>
</organism>
<dbReference type="PANTHER" id="PTHR35043">
    <property type="entry name" value="TRANSCRIPTION FACTOR DOMAIN-CONTAINING PROTEIN"/>
    <property type="match status" value="1"/>
</dbReference>
<protein>
    <submittedName>
        <fullName evidence="1">Uncharacterized protein</fullName>
    </submittedName>
</protein>